<protein>
    <submittedName>
        <fullName evidence="2">Uncharacterized protein</fullName>
    </submittedName>
</protein>
<feature type="chain" id="PRO_5026973305" evidence="1">
    <location>
        <begin position="28"/>
        <end position="75"/>
    </location>
</feature>
<accession>A0A6N2AQR1</accession>
<reference evidence="2" key="1">
    <citation type="submission" date="2019-05" db="EMBL/GenBank/DDBJ databases">
        <title>The de novo reference genome and transcriptome assemblies of the wild tomato species Solanum chilense.</title>
        <authorList>
            <person name="Stam R."/>
            <person name="Nosenko T."/>
            <person name="Hoerger A.C."/>
            <person name="Stephan W."/>
            <person name="Seidel M.A."/>
            <person name="Kuhn J.M.M."/>
            <person name="Haberer G."/>
            <person name="Tellier A."/>
        </authorList>
    </citation>
    <scope>NUCLEOTIDE SEQUENCE</scope>
    <source>
        <tissue evidence="2">Mature leaves</tissue>
    </source>
</reference>
<evidence type="ECO:0000256" key="1">
    <source>
        <dbReference type="SAM" id="SignalP"/>
    </source>
</evidence>
<evidence type="ECO:0000313" key="2">
    <source>
        <dbReference type="EMBL" id="TMW83511.1"/>
    </source>
</evidence>
<gene>
    <name evidence="2" type="ORF">EJD97_001494</name>
</gene>
<dbReference type="AlphaFoldDB" id="A0A6N2AQR1"/>
<feature type="signal peptide" evidence="1">
    <location>
        <begin position="1"/>
        <end position="27"/>
    </location>
</feature>
<keyword evidence="1" id="KW-0732">Signal</keyword>
<proteinExistence type="predicted"/>
<comment type="caution">
    <text evidence="2">The sequence shown here is derived from an EMBL/GenBank/DDBJ whole genome shotgun (WGS) entry which is preliminary data.</text>
</comment>
<dbReference type="EMBL" id="RXGB01011574">
    <property type="protein sequence ID" value="TMW83511.1"/>
    <property type="molecule type" value="Genomic_DNA"/>
</dbReference>
<organism evidence="2">
    <name type="scientific">Solanum chilense</name>
    <name type="common">Tomato</name>
    <name type="synonym">Lycopersicon chilense</name>
    <dbReference type="NCBI Taxonomy" id="4083"/>
    <lineage>
        <taxon>Eukaryota</taxon>
        <taxon>Viridiplantae</taxon>
        <taxon>Streptophyta</taxon>
        <taxon>Embryophyta</taxon>
        <taxon>Tracheophyta</taxon>
        <taxon>Spermatophyta</taxon>
        <taxon>Magnoliopsida</taxon>
        <taxon>eudicotyledons</taxon>
        <taxon>Gunneridae</taxon>
        <taxon>Pentapetalae</taxon>
        <taxon>asterids</taxon>
        <taxon>lamiids</taxon>
        <taxon>Solanales</taxon>
        <taxon>Solanaceae</taxon>
        <taxon>Solanoideae</taxon>
        <taxon>Solaneae</taxon>
        <taxon>Solanum</taxon>
        <taxon>Solanum subgen. Lycopersicon</taxon>
    </lineage>
</organism>
<sequence>MASTKFSLQSILLLCLIFFSLLALHQCDEGTSVKPEIKFDGCMQIPGKGGQYCCVISHPQQCYPTIDECEAKCKR</sequence>
<name>A0A6N2AQR1_SOLCI</name>